<dbReference type="AlphaFoldDB" id="A0A2P2R3X9"/>
<organism evidence="1">
    <name type="scientific">Rhizophora mucronata</name>
    <name type="common">Asiatic mangrove</name>
    <dbReference type="NCBI Taxonomy" id="61149"/>
    <lineage>
        <taxon>Eukaryota</taxon>
        <taxon>Viridiplantae</taxon>
        <taxon>Streptophyta</taxon>
        <taxon>Embryophyta</taxon>
        <taxon>Tracheophyta</taxon>
        <taxon>Spermatophyta</taxon>
        <taxon>Magnoliopsida</taxon>
        <taxon>eudicotyledons</taxon>
        <taxon>Gunneridae</taxon>
        <taxon>Pentapetalae</taxon>
        <taxon>rosids</taxon>
        <taxon>fabids</taxon>
        <taxon>Malpighiales</taxon>
        <taxon>Rhizophoraceae</taxon>
        <taxon>Rhizophora</taxon>
    </lineage>
</organism>
<dbReference type="EMBL" id="GGEC01093416">
    <property type="protein sequence ID" value="MBX73900.1"/>
    <property type="molecule type" value="Transcribed_RNA"/>
</dbReference>
<accession>A0A2P2R3X9</accession>
<evidence type="ECO:0000313" key="1">
    <source>
        <dbReference type="EMBL" id="MBX73900.1"/>
    </source>
</evidence>
<proteinExistence type="predicted"/>
<reference evidence="1" key="1">
    <citation type="submission" date="2018-02" db="EMBL/GenBank/DDBJ databases">
        <title>Rhizophora mucronata_Transcriptome.</title>
        <authorList>
            <person name="Meera S.P."/>
            <person name="Sreeshan A."/>
            <person name="Augustine A."/>
        </authorList>
    </citation>
    <scope>NUCLEOTIDE SEQUENCE</scope>
    <source>
        <tissue evidence="1">Leaf</tissue>
    </source>
</reference>
<sequence length="30" mass="3248">MALLNKSNLGWDGQNYLGAATRNQIAPLNC</sequence>
<name>A0A2P2R3X9_RHIMU</name>
<protein>
    <submittedName>
        <fullName evidence="1">Uncharacterized protein</fullName>
    </submittedName>
</protein>